<reference evidence="1 2" key="1">
    <citation type="journal article" date="2019" name="Sci. Rep.">
        <title>Orb-weaving spider Araneus ventricosus genome elucidates the spidroin gene catalogue.</title>
        <authorList>
            <person name="Kono N."/>
            <person name="Nakamura H."/>
            <person name="Ohtoshi R."/>
            <person name="Moran D.A.P."/>
            <person name="Shinohara A."/>
            <person name="Yoshida Y."/>
            <person name="Fujiwara M."/>
            <person name="Mori M."/>
            <person name="Tomita M."/>
            <person name="Arakawa K."/>
        </authorList>
    </citation>
    <scope>NUCLEOTIDE SEQUENCE [LARGE SCALE GENOMIC DNA]</scope>
</reference>
<dbReference type="AlphaFoldDB" id="A0A4Y2JDB3"/>
<dbReference type="EMBL" id="BGPR01003417">
    <property type="protein sequence ID" value="GBM87875.1"/>
    <property type="molecule type" value="Genomic_DNA"/>
</dbReference>
<organism evidence="1 2">
    <name type="scientific">Araneus ventricosus</name>
    <name type="common">Orbweaver spider</name>
    <name type="synonym">Epeira ventricosa</name>
    <dbReference type="NCBI Taxonomy" id="182803"/>
    <lineage>
        <taxon>Eukaryota</taxon>
        <taxon>Metazoa</taxon>
        <taxon>Ecdysozoa</taxon>
        <taxon>Arthropoda</taxon>
        <taxon>Chelicerata</taxon>
        <taxon>Arachnida</taxon>
        <taxon>Araneae</taxon>
        <taxon>Araneomorphae</taxon>
        <taxon>Entelegynae</taxon>
        <taxon>Araneoidea</taxon>
        <taxon>Araneidae</taxon>
        <taxon>Araneus</taxon>
    </lineage>
</organism>
<sequence>MACALVKARVARCSYLWSMVTPFPRRELGKSLGSARVKVCIDAVWSLPPPLMCELFTVIMREAADTLTSPRATSIFPVPTMGKKGNSGQNSWKDRPLEHSFKRLLLITRQIKLHS</sequence>
<protein>
    <submittedName>
        <fullName evidence="1">Uncharacterized protein</fullName>
    </submittedName>
</protein>
<evidence type="ECO:0000313" key="2">
    <source>
        <dbReference type="Proteomes" id="UP000499080"/>
    </source>
</evidence>
<dbReference type="Proteomes" id="UP000499080">
    <property type="component" value="Unassembled WGS sequence"/>
</dbReference>
<proteinExistence type="predicted"/>
<accession>A0A4Y2JDB3</accession>
<gene>
    <name evidence="1" type="ORF">AVEN_263110_1</name>
</gene>
<comment type="caution">
    <text evidence="1">The sequence shown here is derived from an EMBL/GenBank/DDBJ whole genome shotgun (WGS) entry which is preliminary data.</text>
</comment>
<keyword evidence="2" id="KW-1185">Reference proteome</keyword>
<evidence type="ECO:0000313" key="1">
    <source>
        <dbReference type="EMBL" id="GBM87875.1"/>
    </source>
</evidence>
<name>A0A4Y2JDB3_ARAVE</name>